<dbReference type="EMBL" id="JAOYFB010000005">
    <property type="protein sequence ID" value="KAK4015057.1"/>
    <property type="molecule type" value="Genomic_DNA"/>
</dbReference>
<keyword evidence="1" id="KW-0472">Membrane</keyword>
<comment type="caution">
    <text evidence="2">The sequence shown here is derived from an EMBL/GenBank/DDBJ whole genome shotgun (WGS) entry which is preliminary data.</text>
</comment>
<organism evidence="2 3">
    <name type="scientific">Daphnia magna</name>
    <dbReference type="NCBI Taxonomy" id="35525"/>
    <lineage>
        <taxon>Eukaryota</taxon>
        <taxon>Metazoa</taxon>
        <taxon>Ecdysozoa</taxon>
        <taxon>Arthropoda</taxon>
        <taxon>Crustacea</taxon>
        <taxon>Branchiopoda</taxon>
        <taxon>Diplostraca</taxon>
        <taxon>Cladocera</taxon>
        <taxon>Anomopoda</taxon>
        <taxon>Daphniidae</taxon>
        <taxon>Daphnia</taxon>
    </lineage>
</organism>
<evidence type="ECO:0000313" key="2">
    <source>
        <dbReference type="EMBL" id="KAK4015057.1"/>
    </source>
</evidence>
<keyword evidence="1" id="KW-1133">Transmembrane helix</keyword>
<evidence type="ECO:0008006" key="4">
    <source>
        <dbReference type="Google" id="ProtNLM"/>
    </source>
</evidence>
<proteinExistence type="predicted"/>
<gene>
    <name evidence="2" type="ORF">OUZ56_030047</name>
</gene>
<feature type="transmembrane region" description="Helical" evidence="1">
    <location>
        <begin position="15"/>
        <end position="34"/>
    </location>
</feature>
<evidence type="ECO:0000313" key="3">
    <source>
        <dbReference type="Proteomes" id="UP001234178"/>
    </source>
</evidence>
<evidence type="ECO:0000256" key="1">
    <source>
        <dbReference type="SAM" id="Phobius"/>
    </source>
</evidence>
<accession>A0ABQ9ZQ57</accession>
<reference evidence="2 3" key="1">
    <citation type="journal article" date="2023" name="Nucleic Acids Res.">
        <title>The hologenome of Daphnia magna reveals possible DNA methylation and microbiome-mediated evolution of the host genome.</title>
        <authorList>
            <person name="Chaturvedi A."/>
            <person name="Li X."/>
            <person name="Dhandapani V."/>
            <person name="Marshall H."/>
            <person name="Kissane S."/>
            <person name="Cuenca-Cambronero M."/>
            <person name="Asole G."/>
            <person name="Calvet F."/>
            <person name="Ruiz-Romero M."/>
            <person name="Marangio P."/>
            <person name="Guigo R."/>
            <person name="Rago D."/>
            <person name="Mirbahai L."/>
            <person name="Eastwood N."/>
            <person name="Colbourne J.K."/>
            <person name="Zhou J."/>
            <person name="Mallon E."/>
            <person name="Orsini L."/>
        </authorList>
    </citation>
    <scope>NUCLEOTIDE SEQUENCE [LARGE SCALE GENOMIC DNA]</scope>
    <source>
        <strain evidence="2">LRV0_1</strain>
    </source>
</reference>
<name>A0ABQ9ZQ57_9CRUS</name>
<keyword evidence="3" id="KW-1185">Reference proteome</keyword>
<protein>
    <recommendedName>
        <fullName evidence="4">ABC transporter permease</fullName>
    </recommendedName>
</protein>
<dbReference type="Proteomes" id="UP001234178">
    <property type="component" value="Unassembled WGS sequence"/>
</dbReference>
<keyword evidence="1" id="KW-0812">Transmembrane</keyword>
<sequence length="62" mass="7023">MRQSLLCFLAFADKFLLYISIIIAFLLSVVFMPFKGFAFQPIREETFIVIPIVVSGYVLGTS</sequence>